<comment type="subcellular location">
    <subcellularLocation>
        <location evidence="1">Cell projection</location>
        <location evidence="1">Cilium</location>
    </subcellularLocation>
    <subcellularLocation>
        <location evidence="2">Cytoplasm</location>
        <location evidence="2">Cytoskeleton</location>
    </subcellularLocation>
</comment>
<organism evidence="13">
    <name type="scientific">Nymphaea colorata</name>
    <name type="common">pocket water lily</name>
    <dbReference type="NCBI Taxonomy" id="210225"/>
    <lineage>
        <taxon>Eukaryota</taxon>
        <taxon>Viridiplantae</taxon>
        <taxon>Streptophyta</taxon>
        <taxon>Embryophyta</taxon>
        <taxon>Tracheophyta</taxon>
        <taxon>Spermatophyta</taxon>
        <taxon>Magnoliopsida</taxon>
        <taxon>Nymphaeales</taxon>
        <taxon>Nymphaeaceae</taxon>
        <taxon>Nymphaea</taxon>
    </lineage>
</organism>
<dbReference type="Gene3D" id="1.10.8.1220">
    <property type="match status" value="1"/>
</dbReference>
<dbReference type="GO" id="GO:0051959">
    <property type="term" value="F:dynein light intermediate chain binding"/>
    <property type="evidence" value="ECO:0007669"/>
    <property type="project" value="InterPro"/>
</dbReference>
<keyword evidence="3" id="KW-0963">Cytoplasm</keyword>
<gene>
    <name evidence="13" type="ORF">NYM_LOCUS30406</name>
</gene>
<keyword evidence="5" id="KW-0547">Nucleotide-binding</keyword>
<keyword evidence="6" id="KW-0067">ATP-binding</keyword>
<evidence type="ECO:0000256" key="9">
    <source>
        <dbReference type="ARBA" id="ARBA00023069"/>
    </source>
</evidence>
<evidence type="ECO:0000256" key="5">
    <source>
        <dbReference type="ARBA" id="ARBA00022741"/>
    </source>
</evidence>
<dbReference type="GO" id="GO:0030286">
    <property type="term" value="C:dynein complex"/>
    <property type="evidence" value="ECO:0007669"/>
    <property type="project" value="UniProtKB-KW"/>
</dbReference>
<keyword evidence="4" id="KW-0493">Microtubule</keyword>
<reference evidence="13" key="1">
    <citation type="submission" date="2019-09" db="EMBL/GenBank/DDBJ databases">
        <authorList>
            <person name="Zhang L."/>
        </authorList>
    </citation>
    <scope>NUCLEOTIDE SEQUENCE</scope>
</reference>
<dbReference type="PANTHER" id="PTHR22878">
    <property type="entry name" value="DYNEIN HEAVY CHAIN 6, AXONEMAL-LIKE-RELATED"/>
    <property type="match status" value="1"/>
</dbReference>
<evidence type="ECO:0000256" key="11">
    <source>
        <dbReference type="ARBA" id="ARBA00023212"/>
    </source>
</evidence>
<keyword evidence="9" id="KW-0969">Cilium</keyword>
<sequence>MYQYSLTYYIDLFTQSIAKSDKSPNLTLRLKNLKNYFLYSLYSNICRSLFEKDKLLLSFLLCTRLAEFKH</sequence>
<keyword evidence="10" id="KW-0505">Motor protein</keyword>
<evidence type="ECO:0000256" key="7">
    <source>
        <dbReference type="ARBA" id="ARBA00023017"/>
    </source>
</evidence>
<dbReference type="GO" id="GO:0007018">
    <property type="term" value="P:microtubule-based movement"/>
    <property type="evidence" value="ECO:0007669"/>
    <property type="project" value="InterPro"/>
</dbReference>
<accession>A0A5K1HNN4</accession>
<keyword evidence="11" id="KW-0206">Cytoskeleton</keyword>
<evidence type="ECO:0000256" key="3">
    <source>
        <dbReference type="ARBA" id="ARBA00022490"/>
    </source>
</evidence>
<evidence type="ECO:0000256" key="8">
    <source>
        <dbReference type="ARBA" id="ARBA00023054"/>
    </source>
</evidence>
<keyword evidence="8" id="KW-0175">Coiled coil</keyword>
<dbReference type="FunFam" id="1.10.8.1220:FF:000001">
    <property type="entry name" value="Dynein axonemal heavy chain 5"/>
    <property type="match status" value="1"/>
</dbReference>
<evidence type="ECO:0000313" key="13">
    <source>
        <dbReference type="EMBL" id="VVW89496.1"/>
    </source>
</evidence>
<dbReference type="AlphaFoldDB" id="A0A5K1HNN4"/>
<keyword evidence="12" id="KW-0966">Cell projection</keyword>
<dbReference type="GO" id="GO:0005524">
    <property type="term" value="F:ATP binding"/>
    <property type="evidence" value="ECO:0007669"/>
    <property type="project" value="UniProtKB-KW"/>
</dbReference>
<proteinExistence type="predicted"/>
<evidence type="ECO:0000256" key="6">
    <source>
        <dbReference type="ARBA" id="ARBA00022840"/>
    </source>
</evidence>
<dbReference type="InterPro" id="IPR026983">
    <property type="entry name" value="DHC"/>
</dbReference>
<evidence type="ECO:0000256" key="10">
    <source>
        <dbReference type="ARBA" id="ARBA00023175"/>
    </source>
</evidence>
<dbReference type="GO" id="GO:0005874">
    <property type="term" value="C:microtubule"/>
    <property type="evidence" value="ECO:0007669"/>
    <property type="project" value="UniProtKB-KW"/>
</dbReference>
<protein>
    <submittedName>
        <fullName evidence="13">Uncharacterized protein</fullName>
    </submittedName>
</protein>
<evidence type="ECO:0000256" key="4">
    <source>
        <dbReference type="ARBA" id="ARBA00022701"/>
    </source>
</evidence>
<evidence type="ECO:0000256" key="12">
    <source>
        <dbReference type="ARBA" id="ARBA00023273"/>
    </source>
</evidence>
<name>A0A5K1HNN4_9MAGN</name>
<evidence type="ECO:0000256" key="1">
    <source>
        <dbReference type="ARBA" id="ARBA00004138"/>
    </source>
</evidence>
<dbReference type="PANTHER" id="PTHR22878:SF70">
    <property type="entry name" value="DYNEIN HEAVY CHAIN 2, AXONEMAL"/>
    <property type="match status" value="1"/>
</dbReference>
<dbReference type="EMBL" id="LR722212">
    <property type="protein sequence ID" value="VVW89496.1"/>
    <property type="molecule type" value="Genomic_DNA"/>
</dbReference>
<evidence type="ECO:0000256" key="2">
    <source>
        <dbReference type="ARBA" id="ARBA00004245"/>
    </source>
</evidence>
<keyword evidence="7" id="KW-0243">Dynein</keyword>
<dbReference type="GO" id="GO:0045505">
    <property type="term" value="F:dynein intermediate chain binding"/>
    <property type="evidence" value="ECO:0007669"/>
    <property type="project" value="InterPro"/>
</dbReference>